<gene>
    <name evidence="1" type="ORF">IHE45_18G004500</name>
</gene>
<dbReference type="EMBL" id="CM037028">
    <property type="protein sequence ID" value="KAH7655347.1"/>
    <property type="molecule type" value="Genomic_DNA"/>
</dbReference>
<proteinExistence type="predicted"/>
<protein>
    <submittedName>
        <fullName evidence="1">Dnaj-like subfamily b member 6 protein</fullName>
    </submittedName>
</protein>
<sequence>MAAGGDKSGDFYAVLGLTKDCSNVDLRNAYKKLVLRWHPDRCSSSGNSKFVEEAKEKFQEIQEAYSVLSDSNKRFLYDVGIYESDDDDNGMGDFLGEMAQMMSQTKPSENGQESFEELQQLFVEMFHADLDLGLGAGPQRPNKPINESNVQDCSTSSSNGVSPNGVNKRCSSGKAKLDEFSFTSSSSEFCFGSNNTAASLKGRDGGGAGSSSKRRSGRKQKVSSRHDVSSRDAEIST</sequence>
<evidence type="ECO:0000313" key="2">
    <source>
        <dbReference type="Proteomes" id="UP000827976"/>
    </source>
</evidence>
<keyword evidence="2" id="KW-1185">Reference proteome</keyword>
<name>A0ACB7U4Z0_DIOAL</name>
<reference evidence="2" key="1">
    <citation type="journal article" date="2022" name="Nat. Commun.">
        <title>Chromosome evolution and the genetic basis of agronomically important traits in greater yam.</title>
        <authorList>
            <person name="Bredeson J.V."/>
            <person name="Lyons J.B."/>
            <person name="Oniyinde I.O."/>
            <person name="Okereke N.R."/>
            <person name="Kolade O."/>
            <person name="Nnabue I."/>
            <person name="Nwadili C.O."/>
            <person name="Hribova E."/>
            <person name="Parker M."/>
            <person name="Nwogha J."/>
            <person name="Shu S."/>
            <person name="Carlson J."/>
            <person name="Kariba R."/>
            <person name="Muthemba S."/>
            <person name="Knop K."/>
            <person name="Barton G.J."/>
            <person name="Sherwood A.V."/>
            <person name="Lopez-Montes A."/>
            <person name="Asiedu R."/>
            <person name="Jamnadass R."/>
            <person name="Muchugi A."/>
            <person name="Goodstein D."/>
            <person name="Egesi C.N."/>
            <person name="Featherston J."/>
            <person name="Asfaw A."/>
            <person name="Simpson G.G."/>
            <person name="Dolezel J."/>
            <person name="Hendre P.S."/>
            <person name="Van Deynze A."/>
            <person name="Kumar P.L."/>
            <person name="Obidiegwu J.E."/>
            <person name="Bhattacharjee R."/>
            <person name="Rokhsar D.S."/>
        </authorList>
    </citation>
    <scope>NUCLEOTIDE SEQUENCE [LARGE SCALE GENOMIC DNA]</scope>
    <source>
        <strain evidence="2">cv. TDa95/00328</strain>
    </source>
</reference>
<evidence type="ECO:0000313" key="1">
    <source>
        <dbReference type="EMBL" id="KAH7655347.1"/>
    </source>
</evidence>
<accession>A0ACB7U4Z0</accession>
<comment type="caution">
    <text evidence="1">The sequence shown here is derived from an EMBL/GenBank/DDBJ whole genome shotgun (WGS) entry which is preliminary data.</text>
</comment>
<organism evidence="1 2">
    <name type="scientific">Dioscorea alata</name>
    <name type="common">Purple yam</name>
    <dbReference type="NCBI Taxonomy" id="55571"/>
    <lineage>
        <taxon>Eukaryota</taxon>
        <taxon>Viridiplantae</taxon>
        <taxon>Streptophyta</taxon>
        <taxon>Embryophyta</taxon>
        <taxon>Tracheophyta</taxon>
        <taxon>Spermatophyta</taxon>
        <taxon>Magnoliopsida</taxon>
        <taxon>Liliopsida</taxon>
        <taxon>Dioscoreales</taxon>
        <taxon>Dioscoreaceae</taxon>
        <taxon>Dioscorea</taxon>
    </lineage>
</organism>
<dbReference type="Proteomes" id="UP000827976">
    <property type="component" value="Chromosome 18"/>
</dbReference>